<evidence type="ECO:0000256" key="4">
    <source>
        <dbReference type="ARBA" id="ARBA00023163"/>
    </source>
</evidence>
<comment type="subcellular location">
    <subcellularLocation>
        <location evidence="1">Nucleus</location>
    </subcellularLocation>
</comment>
<evidence type="ECO:0000259" key="8">
    <source>
        <dbReference type="Pfam" id="PF04182"/>
    </source>
</evidence>
<feature type="region of interest" description="Disordered" evidence="7">
    <location>
        <begin position="1412"/>
        <end position="1496"/>
    </location>
</feature>
<feature type="compositionally biased region" description="Basic residues" evidence="7">
    <location>
        <begin position="577"/>
        <end position="586"/>
    </location>
</feature>
<dbReference type="InterPro" id="IPR046488">
    <property type="entry name" value="Sfc3/Tfc3_C"/>
</dbReference>
<dbReference type="HOGENOM" id="CLU_000535_0_0_1"/>
<dbReference type="GO" id="GO:0000127">
    <property type="term" value="C:transcription factor TFIIIC complex"/>
    <property type="evidence" value="ECO:0007669"/>
    <property type="project" value="InterPro"/>
</dbReference>
<feature type="coiled-coil region" evidence="6">
    <location>
        <begin position="1049"/>
        <end position="1077"/>
    </location>
</feature>
<feature type="compositionally biased region" description="Basic residues" evidence="7">
    <location>
        <begin position="2010"/>
        <end position="2019"/>
    </location>
</feature>
<feature type="compositionally biased region" description="Basic and acidic residues" evidence="7">
    <location>
        <begin position="737"/>
        <end position="749"/>
    </location>
</feature>
<name>A0A0D2AX65_9PEZI</name>
<dbReference type="PANTHER" id="PTHR15180:SF1">
    <property type="entry name" value="GENERAL TRANSCRIPTION FACTOR 3C POLYPEPTIDE 1"/>
    <property type="match status" value="1"/>
</dbReference>
<feature type="region of interest" description="Disordered" evidence="7">
    <location>
        <begin position="1097"/>
        <end position="1119"/>
    </location>
</feature>
<dbReference type="GO" id="GO:0005634">
    <property type="term" value="C:nucleus"/>
    <property type="evidence" value="ECO:0007669"/>
    <property type="project" value="UniProtKB-SubCell"/>
</dbReference>
<feature type="compositionally biased region" description="Acidic residues" evidence="7">
    <location>
        <begin position="1418"/>
        <end position="1443"/>
    </location>
</feature>
<feature type="region of interest" description="Disordered" evidence="7">
    <location>
        <begin position="569"/>
        <end position="589"/>
    </location>
</feature>
<evidence type="ECO:0000313" key="10">
    <source>
        <dbReference type="EMBL" id="KIW03784.1"/>
    </source>
</evidence>
<evidence type="ECO:0000256" key="5">
    <source>
        <dbReference type="ARBA" id="ARBA00023242"/>
    </source>
</evidence>
<dbReference type="VEuPathDB" id="FungiDB:PV09_05087"/>
<feature type="compositionally biased region" description="Polar residues" evidence="7">
    <location>
        <begin position="814"/>
        <end position="847"/>
    </location>
</feature>
<evidence type="ECO:0000256" key="7">
    <source>
        <dbReference type="SAM" id="MobiDB-lite"/>
    </source>
</evidence>
<feature type="compositionally biased region" description="Polar residues" evidence="7">
    <location>
        <begin position="1444"/>
        <end position="1454"/>
    </location>
</feature>
<keyword evidence="4" id="KW-0804">Transcription</keyword>
<dbReference type="InterPro" id="IPR044210">
    <property type="entry name" value="Tfc3-like"/>
</dbReference>
<dbReference type="Pfam" id="PF20222">
    <property type="entry name" value="DUF6581"/>
    <property type="match status" value="1"/>
</dbReference>
<evidence type="ECO:0000259" key="9">
    <source>
        <dbReference type="Pfam" id="PF20222"/>
    </source>
</evidence>
<evidence type="ECO:0000256" key="2">
    <source>
        <dbReference type="ARBA" id="ARBA00022553"/>
    </source>
</evidence>
<evidence type="ECO:0000256" key="3">
    <source>
        <dbReference type="ARBA" id="ARBA00023125"/>
    </source>
</evidence>
<dbReference type="PANTHER" id="PTHR15180">
    <property type="entry name" value="GENERAL TRANSCRIPTION FACTOR 3C POLYPEPTIDE 1"/>
    <property type="match status" value="1"/>
</dbReference>
<accession>A0A0D2AX65</accession>
<dbReference type="EMBL" id="KN847543">
    <property type="protein sequence ID" value="KIW03784.1"/>
    <property type="molecule type" value="Genomic_DNA"/>
</dbReference>
<organism evidence="10 11">
    <name type="scientific">Verruconis gallopava</name>
    <dbReference type="NCBI Taxonomy" id="253628"/>
    <lineage>
        <taxon>Eukaryota</taxon>
        <taxon>Fungi</taxon>
        <taxon>Dikarya</taxon>
        <taxon>Ascomycota</taxon>
        <taxon>Pezizomycotina</taxon>
        <taxon>Dothideomycetes</taxon>
        <taxon>Pleosporomycetidae</taxon>
        <taxon>Venturiales</taxon>
        <taxon>Sympoventuriaceae</taxon>
        <taxon>Verruconis</taxon>
    </lineage>
</organism>
<sequence>MAKGFDELLDFLLDEVALHFGDGATLDDFKRCVTEFYDEPEGRKAAEEAQIDSRLLSTVDHELQERAWAWLLLHPDIWVGTPAGDDGSPPRILVSAEQDASVLSLVDAESADMTARDESERIRIWTSHERVWQTVAGHGVDFKRIPGEEFRLLCLIAAAREKGIAQPTLVKLSKQDKKSVPGRTDNLSKAGYIRKTKILAEKHNTSLLVHRRFLPPEELDAESRPVFVNGSLSFDNLLSVLKEKLKNGTEMRMEDFEAFVGCAARSWEKRALWRALERLDIIGVIQRYRKDELGKNKRGNMRNFKTKYIKLLREPNDADYKRYTSLTVKDREDFRRRLEAQDAETQGEHAEYMDDEDYAAYQPQANSTPQVGQEEAPIIHIMHWDSDVAWTNTVYNAVASAGGKGLSSMASRESTYGRFYDRPVEQMLARLTDVWQKAQPDHLRHFNIIRDTDTKGRSTNYLYRTHDAFQEAVDQGITVWENATGGKPYQKPVAQLDRFGFSKLDHSQFLKHGASTLAECIANAKLPYERLQRSDPILEKNDDGVYRVVWNHDQASKRRKEMDAIVTQDVDSSSLAPKKKRGRPRTKGVVNTESADGVAIIQNPPAAALQTPALTNSSEERLRIEAEEQAFHEAHKKQKIFPVTSANGKQIMTTWKPGKGRSKMILVDDVDSKGTVDLPKPAPGHRKPPVVVFESRVREILESLKAERNFNVDALDDQNRPATMKSPRLKHLSPSRSSDDGAGARREGNGDVPRSDGAPISPVAESDAPPVVQGPTHGQVPPIAKAVEVRADSQTPSIRRASSTLVRSPGKGPTSPSLRSPSTQYVARTSQTFETAESVENTENQPTEGAEKETRNETPRKDWAQRQSTYIRPPPPGGTVPNRRKKGTVVGRGTAQYKRIILIEKIIEKSGGIFPGDSEMVPAFQKLQKEELKSETISDRDTIMKAVKALVDDGKLMRFAFFFKDKNGKQVQKWILHQPHIGIDSDGIKELMAKIEEAHPRNFIPLPYGDGETGRGEQRKNIDRFQYRPGKSIIRPSGTEFVVDVEAKRKELETKRLAAAEAIRAEEQRRLKAQAARNRKRQAALAAKPRVSRAVLKRTAQPDPHVLEQMEEDDPDTVMQSVETDRTFATGNRQGRASFPDTQPAPASEFHFAARRLPNSFLSDAISPDALEAQSNKRVQRKAEHGPTSSQRGFEAIARAPPRTRQYYTNTKVPSRDGWVFKEPQGLQTYDPYYELQNTWTLLRPRQRFHPNTGTFSTDFFVRVDVHQANWVEPTRVTFEHHTTTDQNDIEWYNQVDDYDNSYHPERKVRRAGPGSLSRKAKDFANELAETDMDIDRFERYQLRMMKEEYPDLVHEPVEDGFARYSVGGFHEIAKEAYHYGIRPMEHVVLHGVDPEDFVGVQFDEHYRRPNFSSIVQDELDATTSAEEDEDEDDDDEYGDEAENQVQIRPQPSSKTRPKAAPRPPRTPRQAKSRRQSAAESAGPEEESSVSQPALKERRSIYQSGKCYMSSADSRRLFFACIAVRVLSGDLDGTVSWTTIQTIFAGHPNFDAPTFKARWGRMCHGFQDVIDRVQRQFQDAFLAAYEKGQLPKLDVMHGAKLYYKSPADWNRVIDWAVKTIPVFSEDVELPSTRDALNEAFEIKSAPSELQDIREKLEHIHTTHAKRDEITHRMSFATTLTLRKKHDANKDIDVAKSWIRANCATPDDGYDAEAANAKLKKLDQHMLTALTRQMHMEKVIAHSFKMRNKDAVRNYHLSDQYRQVIDRRPLDAKNFAEALAFKARLDKKFASSNPRFLLDYNSLSEGQVMAITEMMAAGRVSVKPVLPPVDSTIGAPWPRLTVWGFNEGQYKLRTMDRKIFVWQIEIVPTKDYISGLPLAAKLASIEPPRTGLVDGSGNEAIPLWYDIHGNLIPIYWEGMVRSVTQHIAMKAGSTLATLTAPYRGLVWEWEVKMLIDWLVEAGAAKYGEGSTVYAQEWWWTAVPTQTHGGDSEFENGAAEKDVAPPIATPAPKKRRVRGGKGKAAGRGDI</sequence>
<dbReference type="InParanoid" id="A0A0D2AX65"/>
<feature type="domain" description="Transcription factor tau subunit sfc3/Tfc3 C-terminal" evidence="9">
    <location>
        <begin position="1506"/>
        <end position="1938"/>
    </location>
</feature>
<feature type="region of interest" description="Disordered" evidence="7">
    <location>
        <begin position="1987"/>
        <end position="2028"/>
    </location>
</feature>
<feature type="region of interest" description="Disordered" evidence="7">
    <location>
        <begin position="715"/>
        <end position="890"/>
    </location>
</feature>
<dbReference type="STRING" id="253628.A0A0D2AX65"/>
<dbReference type="RefSeq" id="XP_016213653.1">
    <property type="nucleotide sequence ID" value="XM_016358552.1"/>
</dbReference>
<keyword evidence="2" id="KW-0597">Phosphoprotein</keyword>
<evidence type="ECO:0000313" key="11">
    <source>
        <dbReference type="Proteomes" id="UP000053259"/>
    </source>
</evidence>
<dbReference type="Pfam" id="PF04182">
    <property type="entry name" value="B-block_TFIIIC"/>
    <property type="match status" value="1"/>
</dbReference>
<feature type="compositionally biased region" description="Polar residues" evidence="7">
    <location>
        <begin position="792"/>
        <end position="806"/>
    </location>
</feature>
<keyword evidence="3" id="KW-0238">DNA-binding</keyword>
<keyword evidence="11" id="KW-1185">Reference proteome</keyword>
<reference evidence="10 11" key="1">
    <citation type="submission" date="2015-01" db="EMBL/GenBank/DDBJ databases">
        <title>The Genome Sequence of Ochroconis gallopava CBS43764.</title>
        <authorList>
            <consortium name="The Broad Institute Genomics Platform"/>
            <person name="Cuomo C."/>
            <person name="de Hoog S."/>
            <person name="Gorbushina A."/>
            <person name="Stielow B."/>
            <person name="Teixiera M."/>
            <person name="Abouelleil A."/>
            <person name="Chapman S.B."/>
            <person name="Priest M."/>
            <person name="Young S.K."/>
            <person name="Wortman J."/>
            <person name="Nusbaum C."/>
            <person name="Birren B."/>
        </authorList>
    </citation>
    <scope>NUCLEOTIDE SEQUENCE [LARGE SCALE GENOMIC DNA]</scope>
    <source>
        <strain evidence="10 11">CBS 43764</strain>
    </source>
</reference>
<evidence type="ECO:0000256" key="1">
    <source>
        <dbReference type="ARBA" id="ARBA00004123"/>
    </source>
</evidence>
<keyword evidence="5" id="KW-0539">Nucleus</keyword>
<dbReference type="GO" id="GO:0006384">
    <property type="term" value="P:transcription initiation at RNA polymerase III promoter"/>
    <property type="evidence" value="ECO:0007669"/>
    <property type="project" value="InterPro"/>
</dbReference>
<dbReference type="OrthoDB" id="5403573at2759"/>
<dbReference type="GO" id="GO:0003677">
    <property type="term" value="F:DNA binding"/>
    <property type="evidence" value="ECO:0007669"/>
    <property type="project" value="UniProtKB-KW"/>
</dbReference>
<dbReference type="GO" id="GO:0042791">
    <property type="term" value="P:5S class rRNA transcription by RNA polymerase III"/>
    <property type="evidence" value="ECO:0007669"/>
    <property type="project" value="TreeGrafter"/>
</dbReference>
<evidence type="ECO:0000256" key="6">
    <source>
        <dbReference type="SAM" id="Coils"/>
    </source>
</evidence>
<feature type="domain" description="B-block binding subunit of TFIIIC" evidence="8">
    <location>
        <begin position="148"/>
        <end position="214"/>
    </location>
</feature>
<dbReference type="Proteomes" id="UP000053259">
    <property type="component" value="Unassembled WGS sequence"/>
</dbReference>
<dbReference type="InterPro" id="IPR007309">
    <property type="entry name" value="TFIIIC_Bblock-bd"/>
</dbReference>
<keyword evidence="6" id="KW-0175">Coiled coil</keyword>
<protein>
    <submittedName>
        <fullName evidence="10">Uncharacterized protein</fullName>
    </submittedName>
</protein>
<gene>
    <name evidence="10" type="ORF">PV09_05087</name>
</gene>
<dbReference type="GeneID" id="27313060"/>
<feature type="compositionally biased region" description="Basic and acidic residues" evidence="7">
    <location>
        <begin position="849"/>
        <end position="864"/>
    </location>
</feature>
<proteinExistence type="predicted"/>